<keyword evidence="2" id="KW-1185">Reference proteome</keyword>
<evidence type="ECO:0000313" key="2">
    <source>
        <dbReference type="Proteomes" id="UP000028560"/>
    </source>
</evidence>
<evidence type="ECO:0000313" key="1">
    <source>
        <dbReference type="EMBL" id="AGZ17245.1"/>
    </source>
</evidence>
<dbReference type="RefSeq" id="YP_009055278.1">
    <property type="nucleotide sequence ID" value="NC_024782.1"/>
</dbReference>
<organism evidence="1 2">
    <name type="scientific">Pseudomonas phage MP48</name>
    <dbReference type="NCBI Taxonomy" id="1391190"/>
    <lineage>
        <taxon>Viruses</taxon>
        <taxon>Duplodnaviria</taxon>
        <taxon>Heunggongvirae</taxon>
        <taxon>Uroviricota</taxon>
        <taxon>Caudoviricetes</taxon>
        <taxon>Casadabanvirus</taxon>
        <taxon>Casadabanvirus MP48</taxon>
    </lineage>
</organism>
<dbReference type="KEGG" id="vg:20283588"/>
<dbReference type="EMBL" id="KF475786">
    <property type="protein sequence ID" value="AGZ17245.1"/>
    <property type="molecule type" value="Genomic_DNA"/>
</dbReference>
<proteinExistence type="predicted"/>
<dbReference type="OrthoDB" id="18543at10239"/>
<name>A0A075CFB3_9CAUD</name>
<dbReference type="Proteomes" id="UP000028560">
    <property type="component" value="Segment"/>
</dbReference>
<reference evidence="1 2" key="1">
    <citation type="submission" date="2013-07" db="EMBL/GenBank/DDBJ databases">
        <authorList>
            <person name="Chung I.-Y."/>
            <person name="Cho Y.-H."/>
        </authorList>
    </citation>
    <scope>NUCLEOTIDE SEQUENCE [LARGE SCALE GENOMIC DNA]</scope>
</reference>
<dbReference type="GeneID" id="20283588"/>
<accession>A0A075CFB3</accession>
<protein>
    <submittedName>
        <fullName evidence="1">Uncharacterized protein</fullName>
    </submittedName>
</protein>
<sequence length="97" mass="10686">MTMTKRVLLKGEFFAEWAGSLDEAAALAGVPVGDLAFHPDDLLAEVQELRRQAYRTESDPLRLEAEFDAIAAGTEPDLEAWVAAVQAIKERYPLPQS</sequence>
<gene>
    <name evidence="1" type="ORF">MP48_0055</name>
</gene>